<sequence length="112" mass="11987">MKLLALATAITITPPLAAPPRASAADLRLHYDCATATPKPGLDTTVTANTCKAKPGTPTSGMIEAGRYPNGQIELTTTRPGQHKVYQCTRTDLLNYPRRITAMGCTRTDDTD</sequence>
<dbReference type="AlphaFoldDB" id="A0A3M2LL66"/>
<dbReference type="Proteomes" id="UP000282674">
    <property type="component" value="Unassembled WGS sequence"/>
</dbReference>
<proteinExistence type="predicted"/>
<reference evidence="2 3" key="1">
    <citation type="submission" date="2018-10" db="EMBL/GenBank/DDBJ databases">
        <title>Isolation from soil.</title>
        <authorList>
            <person name="Hu J."/>
        </authorList>
    </citation>
    <scope>NUCLEOTIDE SEQUENCE [LARGE SCALE GENOMIC DNA]</scope>
    <source>
        <strain evidence="2 3">NEAU-Ht49</strain>
    </source>
</reference>
<keyword evidence="3" id="KW-1185">Reference proteome</keyword>
<feature type="chain" id="PRO_5038775960" evidence="1">
    <location>
        <begin position="18"/>
        <end position="112"/>
    </location>
</feature>
<keyword evidence="1" id="KW-0732">Signal</keyword>
<name>A0A3M2LL66_9ACTN</name>
<dbReference type="RefSeq" id="WP_122198686.1">
    <property type="nucleotide sequence ID" value="NZ_JBHSKC010000011.1"/>
</dbReference>
<organism evidence="2 3">
    <name type="scientific">Actinomadura harenae</name>
    <dbReference type="NCBI Taxonomy" id="2483351"/>
    <lineage>
        <taxon>Bacteria</taxon>
        <taxon>Bacillati</taxon>
        <taxon>Actinomycetota</taxon>
        <taxon>Actinomycetes</taxon>
        <taxon>Streptosporangiales</taxon>
        <taxon>Thermomonosporaceae</taxon>
        <taxon>Actinomadura</taxon>
    </lineage>
</organism>
<dbReference type="EMBL" id="RFFG01000097">
    <property type="protein sequence ID" value="RMI37866.1"/>
    <property type="molecule type" value="Genomic_DNA"/>
</dbReference>
<comment type="caution">
    <text evidence="2">The sequence shown here is derived from an EMBL/GenBank/DDBJ whole genome shotgun (WGS) entry which is preliminary data.</text>
</comment>
<gene>
    <name evidence="2" type="ORF">EBO15_34610</name>
</gene>
<feature type="signal peptide" evidence="1">
    <location>
        <begin position="1"/>
        <end position="17"/>
    </location>
</feature>
<evidence type="ECO:0000313" key="2">
    <source>
        <dbReference type="EMBL" id="RMI37866.1"/>
    </source>
</evidence>
<evidence type="ECO:0000313" key="3">
    <source>
        <dbReference type="Proteomes" id="UP000282674"/>
    </source>
</evidence>
<protein>
    <submittedName>
        <fullName evidence="2">Uncharacterized protein</fullName>
    </submittedName>
</protein>
<accession>A0A3M2LL66</accession>
<evidence type="ECO:0000256" key="1">
    <source>
        <dbReference type="SAM" id="SignalP"/>
    </source>
</evidence>